<dbReference type="Gene3D" id="3.40.50.2020">
    <property type="match status" value="1"/>
</dbReference>
<dbReference type="Gene3D" id="3.30.1310.20">
    <property type="entry name" value="PRTase-like"/>
    <property type="match status" value="1"/>
</dbReference>
<dbReference type="Pfam" id="PF00156">
    <property type="entry name" value="Pribosyltran"/>
    <property type="match status" value="1"/>
</dbReference>
<dbReference type="CDD" id="cd06223">
    <property type="entry name" value="PRTases_typeI"/>
    <property type="match status" value="1"/>
</dbReference>
<feature type="domain" description="Phosphoribosyltransferase" evidence="1">
    <location>
        <begin position="26"/>
        <end position="195"/>
    </location>
</feature>
<dbReference type="SUPFAM" id="SSF53271">
    <property type="entry name" value="PRTase-like"/>
    <property type="match status" value="1"/>
</dbReference>
<dbReference type="Proteomes" id="UP000663877">
    <property type="component" value="Unassembled WGS sequence"/>
</dbReference>
<dbReference type="InterPro" id="IPR029057">
    <property type="entry name" value="PRTase-like"/>
</dbReference>
<keyword evidence="4" id="KW-1185">Reference proteome</keyword>
<name>A0A813Q595_9BILA</name>
<dbReference type="Proteomes" id="UP000663832">
    <property type="component" value="Unassembled WGS sequence"/>
</dbReference>
<evidence type="ECO:0000313" key="3">
    <source>
        <dbReference type="EMBL" id="CAF0797650.1"/>
    </source>
</evidence>
<evidence type="ECO:0000313" key="4">
    <source>
        <dbReference type="Proteomes" id="UP000663832"/>
    </source>
</evidence>
<reference evidence="2" key="1">
    <citation type="submission" date="2021-02" db="EMBL/GenBank/DDBJ databases">
        <authorList>
            <person name="Nowell W R."/>
        </authorList>
    </citation>
    <scope>NUCLEOTIDE SEQUENCE</scope>
</reference>
<dbReference type="AlphaFoldDB" id="A0A813Q595"/>
<dbReference type="InterPro" id="IPR000836">
    <property type="entry name" value="PRTase_dom"/>
</dbReference>
<organism evidence="2 4">
    <name type="scientific">Adineta steineri</name>
    <dbReference type="NCBI Taxonomy" id="433720"/>
    <lineage>
        <taxon>Eukaryota</taxon>
        <taxon>Metazoa</taxon>
        <taxon>Spiralia</taxon>
        <taxon>Gnathifera</taxon>
        <taxon>Rotifera</taxon>
        <taxon>Eurotatoria</taxon>
        <taxon>Bdelloidea</taxon>
        <taxon>Adinetida</taxon>
        <taxon>Adinetidae</taxon>
        <taxon>Adineta</taxon>
    </lineage>
</organism>
<evidence type="ECO:0000313" key="2">
    <source>
        <dbReference type="EMBL" id="CAF0762149.1"/>
    </source>
</evidence>
<evidence type="ECO:0000259" key="1">
    <source>
        <dbReference type="Pfam" id="PF00156"/>
    </source>
</evidence>
<dbReference type="OrthoDB" id="5779169at2759"/>
<gene>
    <name evidence="3" type="ORF">BJG266_LOCUS5026</name>
    <name evidence="2" type="ORF">QVE165_LOCUS2120</name>
</gene>
<comment type="caution">
    <text evidence="2">The sequence shown here is derived from an EMBL/GenBank/DDBJ whole genome shotgun (WGS) entry which is preliminary data.</text>
</comment>
<dbReference type="EMBL" id="CAJNOM010000006">
    <property type="protein sequence ID" value="CAF0762149.1"/>
    <property type="molecule type" value="Genomic_DNA"/>
</dbReference>
<proteinExistence type="predicted"/>
<protein>
    <recommendedName>
        <fullName evidence="1">Phosphoribosyltransferase domain-containing protein</fullName>
    </recommendedName>
</protein>
<accession>A0A813Q595</accession>
<dbReference type="EMBL" id="CAJNOI010000012">
    <property type="protein sequence ID" value="CAF0797650.1"/>
    <property type="molecule type" value="Genomic_DNA"/>
</dbReference>
<sequence length="300" mass="33835">MNKNQEKRIFRDRIDAGCKLAAHPELQKVKNLTSNEKNSYLVISLPRGGTVVGDELAKELGITHDLVFPRKISCPGQREFAIGAVSELGDVIWNDYAKQENLIDLPNVQESKDKQIQEAKRRKEIYRGKRKPLENLSEKTVILVDDGLATGATMKSAINTCKHLNAKSIIVAVPCGSIDRVKDISTLVDNIICLTTPYGYHAVVQCYKSFDQTTDKEVIEIMAKYQDSTSEDDLQSSGWPWTNYYKSFSNDRANHLKKLVMIDFSSGFEILEILLTQTPNLQSLVISNGYNTDIIDAFRW</sequence>